<evidence type="ECO:0000313" key="3">
    <source>
        <dbReference type="EMBL" id="QOS69479.1"/>
    </source>
</evidence>
<keyword evidence="1" id="KW-0479">Metal-binding</keyword>
<organism evidence="3">
    <name type="scientific">Eggerthella guodeyinii</name>
    <dbReference type="NCBI Taxonomy" id="2690837"/>
    <lineage>
        <taxon>Bacteria</taxon>
        <taxon>Bacillati</taxon>
        <taxon>Actinomycetota</taxon>
        <taxon>Coriobacteriia</taxon>
        <taxon>Eggerthellales</taxon>
        <taxon>Eggerthellaceae</taxon>
        <taxon>Eggerthella</taxon>
    </lineage>
</organism>
<dbReference type="PROSITE" id="PS51332">
    <property type="entry name" value="B12_BINDING"/>
    <property type="match status" value="1"/>
</dbReference>
<dbReference type="Pfam" id="PF02607">
    <property type="entry name" value="B12-binding_2"/>
    <property type="match status" value="1"/>
</dbReference>
<dbReference type="Pfam" id="PF02310">
    <property type="entry name" value="B12-binding"/>
    <property type="match status" value="1"/>
</dbReference>
<dbReference type="KEGG" id="egd:GS424_006440"/>
<dbReference type="GO" id="GO:0008705">
    <property type="term" value="F:methionine synthase activity"/>
    <property type="evidence" value="ECO:0007669"/>
    <property type="project" value="TreeGrafter"/>
</dbReference>
<accession>A0A6L7IV37</accession>
<evidence type="ECO:0000256" key="1">
    <source>
        <dbReference type="ARBA" id="ARBA00022723"/>
    </source>
</evidence>
<protein>
    <submittedName>
        <fullName evidence="3">Cobalamin-dependent protein</fullName>
    </submittedName>
</protein>
<dbReference type="CDD" id="cd02065">
    <property type="entry name" value="B12-binding_like"/>
    <property type="match status" value="1"/>
</dbReference>
<dbReference type="InterPro" id="IPR036724">
    <property type="entry name" value="Cobalamin-bd_sf"/>
</dbReference>
<dbReference type="PANTHER" id="PTHR45833:SF1">
    <property type="entry name" value="METHIONINE SYNTHASE"/>
    <property type="match status" value="1"/>
</dbReference>
<dbReference type="AlphaFoldDB" id="A0A6L7IV37"/>
<dbReference type="InterPro" id="IPR036594">
    <property type="entry name" value="Meth_synthase_dom"/>
</dbReference>
<gene>
    <name evidence="3" type="ORF">GS424_006440</name>
</gene>
<keyword evidence="2" id="KW-0170">Cobalt</keyword>
<evidence type="ECO:0000313" key="4">
    <source>
        <dbReference type="Proteomes" id="UP000478463"/>
    </source>
</evidence>
<dbReference type="InterPro" id="IPR006158">
    <property type="entry name" value="Cobalamin-bd"/>
</dbReference>
<dbReference type="Gene3D" id="3.40.50.280">
    <property type="entry name" value="Cobalamin-binding domain"/>
    <property type="match status" value="1"/>
</dbReference>
<name>A0A6L7IV37_9ACTN</name>
<evidence type="ECO:0000256" key="2">
    <source>
        <dbReference type="ARBA" id="ARBA00023285"/>
    </source>
</evidence>
<dbReference type="Proteomes" id="UP000478463">
    <property type="component" value="Chromosome"/>
</dbReference>
<dbReference type="EMBL" id="CP063310">
    <property type="protein sequence ID" value="QOS69479.1"/>
    <property type="molecule type" value="Genomic_DNA"/>
</dbReference>
<dbReference type="Gene3D" id="1.10.1240.10">
    <property type="entry name" value="Methionine synthase domain"/>
    <property type="match status" value="1"/>
</dbReference>
<dbReference type="GO" id="GO:0046653">
    <property type="term" value="P:tetrahydrofolate metabolic process"/>
    <property type="evidence" value="ECO:0007669"/>
    <property type="project" value="TreeGrafter"/>
</dbReference>
<dbReference type="RefSeq" id="WP_160943247.1">
    <property type="nucleotide sequence ID" value="NZ_CP063310.1"/>
</dbReference>
<dbReference type="GO" id="GO:0031419">
    <property type="term" value="F:cobalamin binding"/>
    <property type="evidence" value="ECO:0007669"/>
    <property type="project" value="InterPro"/>
</dbReference>
<dbReference type="GO" id="GO:0046872">
    <property type="term" value="F:metal ion binding"/>
    <property type="evidence" value="ECO:0007669"/>
    <property type="project" value="UniProtKB-KW"/>
</dbReference>
<sequence length="351" mass="39516">MSLLLIDKDAALRKLADEVFERQFADDPRLNDELDEWAKRAMYQDAAYNVNFLRTVLTLGDDGLYAAHARWVHQLLVPLLPNCTRERVRDIMAAHYELIRSCMEPTMPAEDRPRMHRILDGAVRAAFDECARETPPSDGFAVYREESELLLDRLLNADTISVSALVLEFASGGIPLPDLYVDIVAPVMRRVGELWHRNIISVDVEHRCTSTMQIALSQFYPFVFEQERRGKTLLVACVGSELHELGARTVADLFEYSGWDSVFLGAATPVETIEAAIDEHDPILVALSVTMTHHLPLCKEVVERLRASRPNVAIAVGGRAFENTGAWKSWDVDECATDARVLVRWAEENLG</sequence>
<dbReference type="GO" id="GO:0050667">
    <property type="term" value="P:homocysteine metabolic process"/>
    <property type="evidence" value="ECO:0007669"/>
    <property type="project" value="TreeGrafter"/>
</dbReference>
<reference evidence="3" key="1">
    <citation type="submission" date="2020-10" db="EMBL/GenBank/DDBJ databases">
        <title>Eggerthella sp. nov., isolated from human feces.</title>
        <authorList>
            <person name="Yajun G."/>
        </authorList>
    </citation>
    <scope>NUCLEOTIDE SEQUENCE [LARGE SCALE GENOMIC DNA]</scope>
    <source>
        <strain evidence="3 4">HF-1101</strain>
    </source>
</reference>
<dbReference type="InterPro" id="IPR003759">
    <property type="entry name" value="Cbl-bd_cap"/>
</dbReference>
<proteinExistence type="predicted"/>
<dbReference type="GO" id="GO:0005829">
    <property type="term" value="C:cytosol"/>
    <property type="evidence" value="ECO:0007669"/>
    <property type="project" value="TreeGrafter"/>
</dbReference>
<dbReference type="SUPFAM" id="SSF52242">
    <property type="entry name" value="Cobalamin (vitamin B12)-binding domain"/>
    <property type="match status" value="1"/>
</dbReference>
<dbReference type="PANTHER" id="PTHR45833">
    <property type="entry name" value="METHIONINE SYNTHASE"/>
    <property type="match status" value="1"/>
</dbReference>
<dbReference type="InterPro" id="IPR050554">
    <property type="entry name" value="Met_Synthase/Corrinoid"/>
</dbReference>